<evidence type="ECO:0000313" key="3">
    <source>
        <dbReference type="EMBL" id="PNY25960.1"/>
    </source>
</evidence>
<feature type="compositionally biased region" description="Gly residues" evidence="2">
    <location>
        <begin position="589"/>
        <end position="601"/>
    </location>
</feature>
<feature type="compositionally biased region" description="Low complexity" evidence="2">
    <location>
        <begin position="36"/>
        <end position="54"/>
    </location>
</feature>
<reference evidence="3 4" key="1">
    <citation type="submission" date="2017-08" db="EMBL/GenBank/DDBJ databases">
        <title>Harnessing the power of phylogenomics to disentangle the directionality and signatures of interkingdom host jumping in the parasitic fungal genus Tolypocladium.</title>
        <authorList>
            <person name="Quandt C.A."/>
            <person name="Patterson W."/>
            <person name="Spatafora J.W."/>
        </authorList>
    </citation>
    <scope>NUCLEOTIDE SEQUENCE [LARGE SCALE GENOMIC DNA]</scope>
    <source>
        <strain evidence="3 4">CBS 113982</strain>
    </source>
</reference>
<feature type="compositionally biased region" description="Basic and acidic residues" evidence="2">
    <location>
        <begin position="639"/>
        <end position="650"/>
    </location>
</feature>
<dbReference type="OrthoDB" id="5408998at2759"/>
<feature type="compositionally biased region" description="Low complexity" evidence="2">
    <location>
        <begin position="388"/>
        <end position="410"/>
    </location>
</feature>
<feature type="compositionally biased region" description="Gly residues" evidence="2">
    <location>
        <begin position="615"/>
        <end position="627"/>
    </location>
</feature>
<feature type="region of interest" description="Disordered" evidence="2">
    <location>
        <begin position="1"/>
        <end position="90"/>
    </location>
</feature>
<name>A0A2K3QEJ5_9HYPO</name>
<dbReference type="Proteomes" id="UP000236621">
    <property type="component" value="Unassembled WGS sequence"/>
</dbReference>
<dbReference type="EMBL" id="NRSZ01000637">
    <property type="protein sequence ID" value="PNY25960.1"/>
    <property type="molecule type" value="Genomic_DNA"/>
</dbReference>
<feature type="compositionally biased region" description="Basic residues" evidence="2">
    <location>
        <begin position="346"/>
        <end position="355"/>
    </location>
</feature>
<dbReference type="STRING" id="45235.A0A2K3QEJ5"/>
<feature type="compositionally biased region" description="Polar residues" evidence="2">
    <location>
        <begin position="1"/>
        <end position="11"/>
    </location>
</feature>
<protein>
    <submittedName>
        <fullName evidence="3">Uncharacterized protein</fullName>
    </submittedName>
</protein>
<keyword evidence="1" id="KW-0175">Coiled coil</keyword>
<feature type="compositionally biased region" description="Basic residues" evidence="2">
    <location>
        <begin position="490"/>
        <end position="524"/>
    </location>
</feature>
<dbReference type="AlphaFoldDB" id="A0A2K3QEJ5"/>
<gene>
    <name evidence="3" type="ORF">TCAP_04114</name>
</gene>
<evidence type="ECO:0000256" key="1">
    <source>
        <dbReference type="SAM" id="Coils"/>
    </source>
</evidence>
<keyword evidence="4" id="KW-1185">Reference proteome</keyword>
<feature type="region of interest" description="Disordered" evidence="2">
    <location>
        <begin position="483"/>
        <end position="524"/>
    </location>
</feature>
<feature type="region of interest" description="Disordered" evidence="2">
    <location>
        <begin position="303"/>
        <end position="325"/>
    </location>
</feature>
<feature type="region of interest" description="Disordered" evidence="2">
    <location>
        <begin position="246"/>
        <end position="272"/>
    </location>
</feature>
<evidence type="ECO:0000256" key="2">
    <source>
        <dbReference type="SAM" id="MobiDB-lite"/>
    </source>
</evidence>
<feature type="coiled-coil region" evidence="1">
    <location>
        <begin position="693"/>
        <end position="720"/>
    </location>
</feature>
<feature type="compositionally biased region" description="Basic and acidic residues" evidence="2">
    <location>
        <begin position="184"/>
        <end position="209"/>
    </location>
</feature>
<accession>A0A2K3QEJ5</accession>
<proteinExistence type="predicted"/>
<feature type="region of interest" description="Disordered" evidence="2">
    <location>
        <begin position="170"/>
        <end position="215"/>
    </location>
</feature>
<sequence length="737" mass="79931">MNSNNIGNESNLHVRVEETPPPPYSETDIYSNSDGPRSPNTNSPNTNSPASSRTIDAATDDGASRLSSSTSELVLTPPETPRRASAPQPQPSAALYFESRPAPAVADAPRETLVNTVNVRSATLPDDLPYRTEWAARDVTTQDWATFVNFLLPDHTTRGNEAVIDRKMKAEGGGDAASTSGGRSHAEAQLEHTREAGPEATRRKEDAEATVRQWNDGFFGPRGISVRLDPAVDPARMPGSWDTAFDADAQGLPSSQRQRQQQHTRSCGGFSIDDNGIRFGDRFVADINGLRIGSLVMDNNGIHMGGQGTEPASTGPGRGSAFGYPPAMGSFGSPFRYGVPHVSPDRHHHDHHHHWGSNEFGGRHGHHGGDERGRRCHSDHRGTRERSGSASSNSSSSSSSSSSSESSIGSLPDYDHVRDAQRPLYAASLRDWISHPDQMRSKSDVKQLKMELKSATTAPVDPNLDQKALKTQLKGLTQAWKQIKRDQKTIRKATRRERRQRRKAERRERKQNRRDMRRARRDHKRVRGWMPWMPPIPQAVPAMPPMPAAPAAPPAPPAWCGPSRHNRGACGPSQPGGGRLFGSSQSVFGRGGPFGPRGLFGNGRPCGDIDRRGRPGGFGGGGGGGSWGQPTRTAPGAWPEDKQDVDDGPHEAGVATPPPGAESAAKYRAADGVEAEIHRKMTQVADLDAGGEKRAMEKELEALMERLERVRMEADEAYALELAVRDGQEVRVTVSSG</sequence>
<feature type="region of interest" description="Disordered" evidence="2">
    <location>
        <begin position="342"/>
        <end position="415"/>
    </location>
</feature>
<organism evidence="3 4">
    <name type="scientific">Tolypocladium capitatum</name>
    <dbReference type="NCBI Taxonomy" id="45235"/>
    <lineage>
        <taxon>Eukaryota</taxon>
        <taxon>Fungi</taxon>
        <taxon>Dikarya</taxon>
        <taxon>Ascomycota</taxon>
        <taxon>Pezizomycotina</taxon>
        <taxon>Sordariomycetes</taxon>
        <taxon>Hypocreomycetidae</taxon>
        <taxon>Hypocreales</taxon>
        <taxon>Ophiocordycipitaceae</taxon>
        <taxon>Tolypocladium</taxon>
    </lineage>
</organism>
<feature type="region of interest" description="Disordered" evidence="2">
    <location>
        <begin position="565"/>
        <end position="663"/>
    </location>
</feature>
<comment type="caution">
    <text evidence="3">The sequence shown here is derived from an EMBL/GenBank/DDBJ whole genome shotgun (WGS) entry which is preliminary data.</text>
</comment>
<evidence type="ECO:0000313" key="4">
    <source>
        <dbReference type="Proteomes" id="UP000236621"/>
    </source>
</evidence>